<dbReference type="Gene3D" id="3.100.10.10">
    <property type="match status" value="1"/>
</dbReference>
<organism evidence="8 9">
    <name type="scientific">Candidatus Portnoybacteria bacterium CG11_big_fil_rev_8_21_14_0_20_40_15</name>
    <dbReference type="NCBI Taxonomy" id="1974817"/>
    <lineage>
        <taxon>Bacteria</taxon>
        <taxon>Candidatus Portnoyibacteriota</taxon>
    </lineage>
</organism>
<dbReference type="PANTHER" id="PTHR12934:SF11">
    <property type="entry name" value="LARGE RIBOSOMAL SUBUNIT PROTEIN UL15M"/>
    <property type="match status" value="1"/>
</dbReference>
<dbReference type="GO" id="GO:0022625">
    <property type="term" value="C:cytosolic large ribosomal subunit"/>
    <property type="evidence" value="ECO:0007669"/>
    <property type="project" value="TreeGrafter"/>
</dbReference>
<name>A0A2H0KSM5_9BACT</name>
<comment type="caution">
    <text evidence="8">The sequence shown here is derived from an EMBL/GenBank/DDBJ whole genome shotgun (WGS) entry which is preliminary data.</text>
</comment>
<feature type="domain" description="Large ribosomal subunit protein uL15/eL18" evidence="7">
    <location>
        <begin position="71"/>
        <end position="142"/>
    </location>
</feature>
<evidence type="ECO:0000256" key="6">
    <source>
        <dbReference type="SAM" id="MobiDB-lite"/>
    </source>
</evidence>
<comment type="similarity">
    <text evidence="1 4 5">Belongs to the universal ribosomal protein uL15 family.</text>
</comment>
<dbReference type="AlphaFoldDB" id="A0A2H0KSM5"/>
<dbReference type="NCBIfam" id="TIGR01071">
    <property type="entry name" value="rplO_bact"/>
    <property type="match status" value="1"/>
</dbReference>
<dbReference type="InterPro" id="IPR001196">
    <property type="entry name" value="Ribosomal_uL15_CS"/>
</dbReference>
<accession>A0A2H0KSM5</accession>
<dbReference type="InterPro" id="IPR036227">
    <property type="entry name" value="Ribosomal_uL15/eL18_sf"/>
</dbReference>
<protein>
    <recommendedName>
        <fullName evidence="4">Large ribosomal subunit protein uL15</fullName>
    </recommendedName>
</protein>
<keyword evidence="2 4" id="KW-0689">Ribosomal protein</keyword>
<dbReference type="Pfam" id="PF00828">
    <property type="entry name" value="Ribosomal_L27A"/>
    <property type="match status" value="1"/>
</dbReference>
<evidence type="ECO:0000256" key="2">
    <source>
        <dbReference type="ARBA" id="ARBA00022980"/>
    </source>
</evidence>
<feature type="region of interest" description="Disordered" evidence="6">
    <location>
        <begin position="1"/>
        <end position="41"/>
    </location>
</feature>
<dbReference type="PANTHER" id="PTHR12934">
    <property type="entry name" value="50S RIBOSOMAL PROTEIN L15"/>
    <property type="match status" value="1"/>
</dbReference>
<dbReference type="GO" id="GO:0003735">
    <property type="term" value="F:structural constituent of ribosome"/>
    <property type="evidence" value="ECO:0007669"/>
    <property type="project" value="InterPro"/>
</dbReference>
<comment type="subunit">
    <text evidence="4">Part of the 50S ribosomal subunit.</text>
</comment>
<dbReference type="InterPro" id="IPR005749">
    <property type="entry name" value="Ribosomal_uL15_bac-type"/>
</dbReference>
<dbReference type="GO" id="GO:0006412">
    <property type="term" value="P:translation"/>
    <property type="evidence" value="ECO:0007669"/>
    <property type="project" value="UniProtKB-UniRule"/>
</dbReference>
<dbReference type="InterPro" id="IPR021131">
    <property type="entry name" value="Ribosomal_uL15/eL18"/>
</dbReference>
<evidence type="ECO:0000313" key="8">
    <source>
        <dbReference type="EMBL" id="PIQ75163.1"/>
    </source>
</evidence>
<dbReference type="SUPFAM" id="SSF52080">
    <property type="entry name" value="Ribosomal proteins L15p and L18e"/>
    <property type="match status" value="1"/>
</dbReference>
<gene>
    <name evidence="4 8" type="primary">rplO</name>
    <name evidence="8" type="ORF">COV84_02690</name>
</gene>
<evidence type="ECO:0000256" key="3">
    <source>
        <dbReference type="ARBA" id="ARBA00023274"/>
    </source>
</evidence>
<proteinExistence type="inferred from homology"/>
<evidence type="ECO:0000256" key="5">
    <source>
        <dbReference type="RuleBase" id="RU003888"/>
    </source>
</evidence>
<comment type="function">
    <text evidence="4">Binds to the 23S rRNA.</text>
</comment>
<dbReference type="PROSITE" id="PS00475">
    <property type="entry name" value="RIBOSOMAL_L15"/>
    <property type="match status" value="1"/>
</dbReference>
<dbReference type="InterPro" id="IPR030878">
    <property type="entry name" value="Ribosomal_uL15"/>
</dbReference>
<keyword evidence="4" id="KW-0694">RNA-binding</keyword>
<sequence length="143" mass="15847">MQLHQISPIQKQKTKKRVGRGGAHGTFSGRGVKGQKSRAGAKIRPAWRDLIKQIPKKRGYRFKPALSSQLIINLSILNKVFKEGEVVSPESLLGKQLISRIKGRIPDIKILGNGEINKKLILKGLKISRPAKEKIKKAGGEIK</sequence>
<evidence type="ECO:0000259" key="7">
    <source>
        <dbReference type="Pfam" id="PF00828"/>
    </source>
</evidence>
<evidence type="ECO:0000256" key="1">
    <source>
        <dbReference type="ARBA" id="ARBA00007320"/>
    </source>
</evidence>
<reference evidence="8 9" key="1">
    <citation type="submission" date="2017-09" db="EMBL/GenBank/DDBJ databases">
        <title>Depth-based differentiation of microbial function through sediment-hosted aquifers and enrichment of novel symbionts in the deep terrestrial subsurface.</title>
        <authorList>
            <person name="Probst A.J."/>
            <person name="Ladd B."/>
            <person name="Jarett J.K."/>
            <person name="Geller-Mcgrath D.E."/>
            <person name="Sieber C.M."/>
            <person name="Emerson J.B."/>
            <person name="Anantharaman K."/>
            <person name="Thomas B.C."/>
            <person name="Malmstrom R."/>
            <person name="Stieglmeier M."/>
            <person name="Klingl A."/>
            <person name="Woyke T."/>
            <person name="Ryan C.M."/>
            <person name="Banfield J.F."/>
        </authorList>
    </citation>
    <scope>NUCLEOTIDE SEQUENCE [LARGE SCALE GENOMIC DNA]</scope>
    <source>
        <strain evidence="8">CG11_big_fil_rev_8_21_14_0_20_40_15</strain>
    </source>
</reference>
<dbReference type="HAMAP" id="MF_01341">
    <property type="entry name" value="Ribosomal_uL15"/>
    <property type="match status" value="1"/>
</dbReference>
<dbReference type="Proteomes" id="UP000229317">
    <property type="component" value="Unassembled WGS sequence"/>
</dbReference>
<keyword evidence="3 4" id="KW-0687">Ribonucleoprotein</keyword>
<feature type="compositionally biased region" description="Polar residues" evidence="6">
    <location>
        <begin position="1"/>
        <end position="11"/>
    </location>
</feature>
<evidence type="ECO:0000256" key="4">
    <source>
        <dbReference type="HAMAP-Rule" id="MF_01341"/>
    </source>
</evidence>
<dbReference type="EMBL" id="PCVO01000040">
    <property type="protein sequence ID" value="PIQ75163.1"/>
    <property type="molecule type" value="Genomic_DNA"/>
</dbReference>
<evidence type="ECO:0000313" key="9">
    <source>
        <dbReference type="Proteomes" id="UP000229317"/>
    </source>
</evidence>
<keyword evidence="4" id="KW-0699">rRNA-binding</keyword>
<dbReference type="GO" id="GO:0019843">
    <property type="term" value="F:rRNA binding"/>
    <property type="evidence" value="ECO:0007669"/>
    <property type="project" value="UniProtKB-UniRule"/>
</dbReference>